<organism evidence="9 10">
    <name type="scientific">Nakamurella flava</name>
    <dbReference type="NCBI Taxonomy" id="2576308"/>
    <lineage>
        <taxon>Bacteria</taxon>
        <taxon>Bacillati</taxon>
        <taxon>Actinomycetota</taxon>
        <taxon>Actinomycetes</taxon>
        <taxon>Nakamurellales</taxon>
        <taxon>Nakamurellaceae</taxon>
        <taxon>Nakamurella</taxon>
    </lineage>
</organism>
<dbReference type="OrthoDB" id="9808136at2"/>
<evidence type="ECO:0000256" key="5">
    <source>
        <dbReference type="ARBA" id="ARBA00022692"/>
    </source>
</evidence>
<feature type="transmembrane region" description="Helical" evidence="8">
    <location>
        <begin position="142"/>
        <end position="160"/>
    </location>
</feature>
<gene>
    <name evidence="9" type="ORF">FDO65_17850</name>
</gene>
<keyword evidence="2" id="KW-0813">Transport</keyword>
<dbReference type="Proteomes" id="UP000306985">
    <property type="component" value="Unassembled WGS sequence"/>
</dbReference>
<keyword evidence="3" id="KW-1003">Cell membrane</keyword>
<feature type="transmembrane region" description="Helical" evidence="8">
    <location>
        <begin position="180"/>
        <end position="201"/>
    </location>
</feature>
<comment type="subcellular location">
    <subcellularLocation>
        <location evidence="1">Cell membrane</location>
        <topology evidence="1">Multi-pass membrane protein</topology>
    </subcellularLocation>
</comment>
<dbReference type="InterPro" id="IPR001851">
    <property type="entry name" value="ABC_transp_permease"/>
</dbReference>
<evidence type="ECO:0000256" key="7">
    <source>
        <dbReference type="ARBA" id="ARBA00023136"/>
    </source>
</evidence>
<evidence type="ECO:0000256" key="6">
    <source>
        <dbReference type="ARBA" id="ARBA00022989"/>
    </source>
</evidence>
<dbReference type="GO" id="GO:0005886">
    <property type="term" value="C:plasma membrane"/>
    <property type="evidence" value="ECO:0007669"/>
    <property type="project" value="UniProtKB-SubCell"/>
</dbReference>
<evidence type="ECO:0000256" key="4">
    <source>
        <dbReference type="ARBA" id="ARBA00022519"/>
    </source>
</evidence>
<evidence type="ECO:0000256" key="3">
    <source>
        <dbReference type="ARBA" id="ARBA00022475"/>
    </source>
</evidence>
<evidence type="ECO:0000256" key="8">
    <source>
        <dbReference type="SAM" id="Phobius"/>
    </source>
</evidence>
<keyword evidence="4" id="KW-0997">Cell inner membrane</keyword>
<keyword evidence="7 8" id="KW-0472">Membrane</keyword>
<feature type="transmembrane region" description="Helical" evidence="8">
    <location>
        <begin position="261"/>
        <end position="279"/>
    </location>
</feature>
<sequence length="366" mass="36927">MNDIGKGSMDTSIKGAVNDAGTTTRSSGWGSRFDPSILPAVLFIVLLCLIGARNSNFFGTFNIGNVLTQIVPLLLVAAGQTFVVATGGIDLSVGSIVSLASVVSVSLFAPWGIPATIAMTIAVSVLCGVVNGLLVSRGLEPFLVTLATLSVIQGAAFLIRESPGGGVPESWGEVAGYFKGGIVPFALPIAVVAIIVATVVLRRTQVGFDILATGSNADVAELCGIRTTRAHLWAYGLSGLLGGLAGLYVNARTLGGDPLAGATFTLDSIAAVVLGGTLITGGRASIIGSAAGALSLGLLSNVLNFANVSSFYQQAVKGAVVVLAVAVPLIAVRVSRRVRATNQARAVARNRSRVAVAGGPGDGSTA</sequence>
<evidence type="ECO:0000256" key="2">
    <source>
        <dbReference type="ARBA" id="ARBA00022448"/>
    </source>
</evidence>
<feature type="transmembrane region" description="Helical" evidence="8">
    <location>
        <begin position="311"/>
        <end position="332"/>
    </location>
</feature>
<dbReference type="CDD" id="cd06579">
    <property type="entry name" value="TM_PBP1_transp_AraH_like"/>
    <property type="match status" value="1"/>
</dbReference>
<feature type="transmembrane region" description="Helical" evidence="8">
    <location>
        <begin position="109"/>
        <end position="135"/>
    </location>
</feature>
<dbReference type="PANTHER" id="PTHR32196">
    <property type="entry name" value="ABC TRANSPORTER PERMEASE PROTEIN YPHD-RELATED-RELATED"/>
    <property type="match status" value="1"/>
</dbReference>
<accession>A0A4U6QBE9</accession>
<dbReference type="RefSeq" id="WP_137451091.1">
    <property type="nucleotide sequence ID" value="NZ_SZZH01000005.1"/>
</dbReference>
<feature type="transmembrane region" description="Helical" evidence="8">
    <location>
        <begin position="232"/>
        <end position="249"/>
    </location>
</feature>
<proteinExistence type="predicted"/>
<keyword evidence="6 8" id="KW-1133">Transmembrane helix</keyword>
<name>A0A4U6QBE9_9ACTN</name>
<feature type="transmembrane region" description="Helical" evidence="8">
    <location>
        <begin position="286"/>
        <end position="305"/>
    </location>
</feature>
<evidence type="ECO:0000313" key="10">
    <source>
        <dbReference type="Proteomes" id="UP000306985"/>
    </source>
</evidence>
<dbReference type="EMBL" id="SZZH01000005">
    <property type="protein sequence ID" value="TKV57387.1"/>
    <property type="molecule type" value="Genomic_DNA"/>
</dbReference>
<keyword evidence="10" id="KW-1185">Reference proteome</keyword>
<keyword evidence="5 8" id="KW-0812">Transmembrane</keyword>
<evidence type="ECO:0000256" key="1">
    <source>
        <dbReference type="ARBA" id="ARBA00004651"/>
    </source>
</evidence>
<reference evidence="9 10" key="1">
    <citation type="submission" date="2019-05" db="EMBL/GenBank/DDBJ databases">
        <title>Nakamurella sp. N5BH11, whole genome shotgun sequence.</title>
        <authorList>
            <person name="Tuo L."/>
        </authorList>
    </citation>
    <scope>NUCLEOTIDE SEQUENCE [LARGE SCALE GENOMIC DNA]</scope>
    <source>
        <strain evidence="9 10">N5BH11</strain>
    </source>
</reference>
<dbReference type="PANTHER" id="PTHR32196:SF21">
    <property type="entry name" value="ABC TRANSPORTER PERMEASE PROTEIN YPHD-RELATED"/>
    <property type="match status" value="1"/>
</dbReference>
<feature type="transmembrane region" description="Helical" evidence="8">
    <location>
        <begin position="66"/>
        <end position="89"/>
    </location>
</feature>
<dbReference type="Pfam" id="PF02653">
    <property type="entry name" value="BPD_transp_2"/>
    <property type="match status" value="1"/>
</dbReference>
<feature type="transmembrane region" description="Helical" evidence="8">
    <location>
        <begin position="36"/>
        <end position="54"/>
    </location>
</feature>
<comment type="caution">
    <text evidence="9">The sequence shown here is derived from an EMBL/GenBank/DDBJ whole genome shotgun (WGS) entry which is preliminary data.</text>
</comment>
<protein>
    <submittedName>
        <fullName evidence="9">ABC transporter permease</fullName>
    </submittedName>
</protein>
<dbReference type="GO" id="GO:0022857">
    <property type="term" value="F:transmembrane transporter activity"/>
    <property type="evidence" value="ECO:0007669"/>
    <property type="project" value="InterPro"/>
</dbReference>
<evidence type="ECO:0000313" key="9">
    <source>
        <dbReference type="EMBL" id="TKV57387.1"/>
    </source>
</evidence>
<dbReference type="AlphaFoldDB" id="A0A4U6QBE9"/>